<dbReference type="Pfam" id="PF13489">
    <property type="entry name" value="Methyltransf_23"/>
    <property type="match status" value="1"/>
</dbReference>
<dbReference type="GO" id="GO:0032259">
    <property type="term" value="P:methylation"/>
    <property type="evidence" value="ECO:0007669"/>
    <property type="project" value="UniProtKB-KW"/>
</dbReference>
<dbReference type="InterPro" id="IPR029063">
    <property type="entry name" value="SAM-dependent_MTases_sf"/>
</dbReference>
<dbReference type="SUPFAM" id="SSF53335">
    <property type="entry name" value="S-adenosyl-L-methionine-dependent methyltransferases"/>
    <property type="match status" value="1"/>
</dbReference>
<proteinExistence type="predicted"/>
<accession>A0A098EG25</accession>
<protein>
    <submittedName>
        <fullName evidence="1">Methyltransferase type 11</fullName>
    </submittedName>
</protein>
<dbReference type="EMBL" id="CCXY01000457">
    <property type="protein sequence ID" value="CEG14015.1"/>
    <property type="molecule type" value="Genomic_DNA"/>
</dbReference>
<dbReference type="PANTHER" id="PTHR43861">
    <property type="entry name" value="TRANS-ACONITATE 2-METHYLTRANSFERASE-RELATED"/>
    <property type="match status" value="1"/>
</dbReference>
<dbReference type="AlphaFoldDB" id="A0A098EG25"/>
<keyword evidence="1" id="KW-0489">Methyltransferase</keyword>
<keyword evidence="1" id="KW-0808">Transferase</keyword>
<name>A0A098EG25_9ZZZZ</name>
<sequence length="239" mass="27844">MNLLNILNKNKTHTMDTSIYKNKKSKIYFSGLRRDIINLIDKGDNRILEVGCAKGNTGYALKKEGYAKEVIGIELMQEATKEAEKKLDRAIYGNIETITLDFEENYFDYIIAGDVLEHLYDPWKTIQKLKPFLKEDGFFIASIPTIRNFKILFNLILKGEWNYVDAGILDKTHMRFFTKKTTVKMFAENGFEIVEIVPNYDIITYLIPGKHINGKLINRLTFMLFEEFLTIKYIIKAKK</sequence>
<evidence type="ECO:0000313" key="1">
    <source>
        <dbReference type="EMBL" id="CEG14015.1"/>
    </source>
</evidence>
<reference evidence="1" key="1">
    <citation type="submission" date="2014-09" db="EMBL/GenBank/DDBJ databases">
        <authorList>
            <person name="Probst J Alexander"/>
        </authorList>
    </citation>
    <scope>NUCLEOTIDE SEQUENCE</scope>
</reference>
<organism evidence="1">
    <name type="scientific">groundwater metagenome</name>
    <dbReference type="NCBI Taxonomy" id="717931"/>
    <lineage>
        <taxon>unclassified sequences</taxon>
        <taxon>metagenomes</taxon>
        <taxon>ecological metagenomes</taxon>
    </lineage>
</organism>
<dbReference type="GO" id="GO:0008168">
    <property type="term" value="F:methyltransferase activity"/>
    <property type="evidence" value="ECO:0007669"/>
    <property type="project" value="UniProtKB-KW"/>
</dbReference>
<dbReference type="Gene3D" id="3.40.50.150">
    <property type="entry name" value="Vaccinia Virus protein VP39"/>
    <property type="match status" value="1"/>
</dbReference>
<dbReference type="CDD" id="cd02440">
    <property type="entry name" value="AdoMet_MTases"/>
    <property type="match status" value="1"/>
</dbReference>
<gene>
    <name evidence="1" type="ORF">MSIBF_A90004</name>
</gene>